<evidence type="ECO:0000313" key="3">
    <source>
        <dbReference type="Proteomes" id="UP000278351"/>
    </source>
</evidence>
<evidence type="ECO:0000256" key="1">
    <source>
        <dbReference type="SAM" id="Phobius"/>
    </source>
</evidence>
<name>A0A3N4PR54_9BACT</name>
<evidence type="ECO:0000313" key="2">
    <source>
        <dbReference type="EMBL" id="RPE09229.1"/>
    </source>
</evidence>
<comment type="caution">
    <text evidence="2">The sequence shown here is derived from an EMBL/GenBank/DDBJ whole genome shotgun (WGS) entry which is preliminary data.</text>
</comment>
<keyword evidence="1" id="KW-1133">Transmembrane helix</keyword>
<keyword evidence="1" id="KW-0812">Transmembrane</keyword>
<keyword evidence="1" id="KW-0472">Membrane</keyword>
<proteinExistence type="predicted"/>
<reference evidence="2 3" key="1">
    <citation type="submission" date="2018-11" db="EMBL/GenBank/DDBJ databases">
        <title>Chitinophaga lutea sp.nov., isolate from arsenic contaminated soil.</title>
        <authorList>
            <person name="Zong Y."/>
        </authorList>
    </citation>
    <scope>NUCLEOTIDE SEQUENCE [LARGE SCALE GENOMIC DNA]</scope>
    <source>
        <strain evidence="2 3">ZY74</strain>
    </source>
</reference>
<protein>
    <submittedName>
        <fullName evidence="2">Uncharacterized protein</fullName>
    </submittedName>
</protein>
<keyword evidence="3" id="KW-1185">Reference proteome</keyword>
<organism evidence="2 3">
    <name type="scientific">Chitinophaga lutea</name>
    <dbReference type="NCBI Taxonomy" id="2488634"/>
    <lineage>
        <taxon>Bacteria</taxon>
        <taxon>Pseudomonadati</taxon>
        <taxon>Bacteroidota</taxon>
        <taxon>Chitinophagia</taxon>
        <taxon>Chitinophagales</taxon>
        <taxon>Chitinophagaceae</taxon>
        <taxon>Chitinophaga</taxon>
    </lineage>
</organism>
<dbReference type="Proteomes" id="UP000278351">
    <property type="component" value="Unassembled WGS sequence"/>
</dbReference>
<gene>
    <name evidence="2" type="ORF">EGT74_19710</name>
</gene>
<accession>A0A3N4PR54</accession>
<dbReference type="AlphaFoldDB" id="A0A3N4PR54"/>
<dbReference type="EMBL" id="RPDH01000002">
    <property type="protein sequence ID" value="RPE09229.1"/>
    <property type="molecule type" value="Genomic_DNA"/>
</dbReference>
<feature type="transmembrane region" description="Helical" evidence="1">
    <location>
        <begin position="6"/>
        <end position="23"/>
    </location>
</feature>
<sequence length="350" mass="39815">MFILYIVALVAVGIAGWYVYRYFHSAAYFLSRLPEEYKQYPSLGEEVASQHHRIKPLCTGRISLVAVDDTTQTVVIGKMDTEQEGEIRKTLLNTTYYRLDVNGNVIDTLADGAGEEDWGREFNGHLLYKNHYTNYLTGGGAAQLPYKETNAALKMEAYQLKTLVNALYDAADASLSDHEYDSSGSRQVFFFSIKGKVQKVYAPSPNNIDIDTKFGTRFRTLIPITAHSYEDGRRYNWTGEKSPLRIRYFLREDYNPARRAGIMAPAPTNTPANWDGTGYFSLTFPNDSLVFKHPCQYYPKNGSWPAFYESYKWGKLDYFPLPGCNFQLLTVGYDTDYVHSLDGCYVVAVK</sequence>